<proteinExistence type="predicted"/>
<reference evidence="1 2" key="1">
    <citation type="journal article" date="2019" name="Sci. Rep.">
        <title>Nanopore sequencing improves the draft genome of the human pathogenic amoeba Naegleria fowleri.</title>
        <authorList>
            <person name="Liechti N."/>
            <person name="Schurch N."/>
            <person name="Bruggmann R."/>
            <person name="Wittwer M."/>
        </authorList>
    </citation>
    <scope>NUCLEOTIDE SEQUENCE [LARGE SCALE GENOMIC DNA]</scope>
    <source>
        <strain evidence="1 2">ATCC 30894</strain>
    </source>
</reference>
<accession>A0A6A5C4R2</accession>
<evidence type="ECO:0000313" key="2">
    <source>
        <dbReference type="Proteomes" id="UP000444721"/>
    </source>
</evidence>
<organism evidence="1 2">
    <name type="scientific">Naegleria fowleri</name>
    <name type="common">Brain eating amoeba</name>
    <dbReference type="NCBI Taxonomy" id="5763"/>
    <lineage>
        <taxon>Eukaryota</taxon>
        <taxon>Discoba</taxon>
        <taxon>Heterolobosea</taxon>
        <taxon>Tetramitia</taxon>
        <taxon>Eutetramitia</taxon>
        <taxon>Vahlkampfiidae</taxon>
        <taxon>Naegleria</taxon>
    </lineage>
</organism>
<dbReference type="VEuPathDB" id="AmoebaDB:FDP41_007464"/>
<sequence length="184" mass="20614">MTQQEINASFTKESNDSAFETLYPLFIFSYVSPSITPSSQAEPSVFVETSNICNNENMILLYNILQKKLYLTSDEVKSILSLQLKSFIYCSGLLQQSSLDESDVQCAIDEDPRATVLIDVLEELEKGHDETLEETPLTISSASNDQSGLIIPLIQSAIAVLLKNVHHWRLSWNSFVPFSTKVKC</sequence>
<comment type="caution">
    <text evidence="1">The sequence shown here is derived from an EMBL/GenBank/DDBJ whole genome shotgun (WGS) entry which is preliminary data.</text>
</comment>
<evidence type="ECO:0000313" key="1">
    <source>
        <dbReference type="EMBL" id="KAF0984287.1"/>
    </source>
</evidence>
<protein>
    <submittedName>
        <fullName evidence="1">Uncharacterized protein</fullName>
    </submittedName>
</protein>
<dbReference type="EMBL" id="VFQX01000003">
    <property type="protein sequence ID" value="KAF0984287.1"/>
    <property type="molecule type" value="Genomic_DNA"/>
</dbReference>
<name>A0A6A5C4R2_NAEFO</name>
<gene>
    <name evidence="1" type="ORF">FDP41_007464</name>
</gene>
<dbReference type="RefSeq" id="XP_044569000.1">
    <property type="nucleotide sequence ID" value="XM_044711212.1"/>
</dbReference>
<dbReference type="Proteomes" id="UP000444721">
    <property type="component" value="Unassembled WGS sequence"/>
</dbReference>
<keyword evidence="2" id="KW-1185">Reference proteome</keyword>
<dbReference type="VEuPathDB" id="AmoebaDB:NF0001270"/>
<dbReference type="GeneID" id="68114682"/>
<dbReference type="AlphaFoldDB" id="A0A6A5C4R2"/>
<dbReference type="VEuPathDB" id="AmoebaDB:NfTy_003310"/>